<feature type="compositionally biased region" description="Polar residues" evidence="1">
    <location>
        <begin position="21"/>
        <end position="42"/>
    </location>
</feature>
<dbReference type="RefSeq" id="XP_042936336.1">
    <property type="nucleotide sequence ID" value="XM_043080402.1"/>
</dbReference>
<organism evidence="2">
    <name type="scientific">Brugia malayi</name>
    <name type="common">Filarial nematode worm</name>
    <dbReference type="NCBI Taxonomy" id="6279"/>
    <lineage>
        <taxon>Eukaryota</taxon>
        <taxon>Metazoa</taxon>
        <taxon>Ecdysozoa</taxon>
        <taxon>Nematoda</taxon>
        <taxon>Chromadorea</taxon>
        <taxon>Rhabditida</taxon>
        <taxon>Spirurina</taxon>
        <taxon>Spiruromorpha</taxon>
        <taxon>Filarioidea</taxon>
        <taxon>Onchocercidae</taxon>
        <taxon>Brugia</taxon>
    </lineage>
</organism>
<evidence type="ECO:0000313" key="3">
    <source>
        <dbReference type="Proteomes" id="UP000006672"/>
    </source>
</evidence>
<dbReference type="AlphaFoldDB" id="A0A4E9FJ08"/>
<protein>
    <submittedName>
        <fullName evidence="2 4">Uncharacterized protein</fullName>
    </submittedName>
</protein>
<dbReference type="CTD" id="66057438"/>
<accession>A0A4E9FJ08</accession>
<evidence type="ECO:0000256" key="1">
    <source>
        <dbReference type="SAM" id="MobiDB-lite"/>
    </source>
</evidence>
<evidence type="ECO:0000313" key="2">
    <source>
        <dbReference type="EMBL" id="VIO96414.1"/>
    </source>
</evidence>
<proteinExistence type="predicted"/>
<accession>A0A8L7SKM1</accession>
<dbReference type="GeneID" id="66057438"/>
<feature type="region of interest" description="Disordered" evidence="1">
    <location>
        <begin position="1"/>
        <end position="42"/>
    </location>
</feature>
<reference evidence="2" key="2">
    <citation type="submission" date="2019-04" db="EMBL/GenBank/DDBJ databases">
        <authorList>
            <person name="Howe K."/>
            <person name="Paulini M."/>
            <person name="Williams G."/>
        </authorList>
    </citation>
    <scope>NUCLEOTIDE SEQUENCE [LARGE SCALE GENOMIC DNA]</scope>
    <source>
        <strain evidence="2">FR3</strain>
    </source>
</reference>
<reference evidence="3" key="1">
    <citation type="journal article" date="2007" name="Science">
        <title>Draft genome of the filarial nematode parasite Brugia malayi.</title>
        <authorList>
            <person name="Ghedin E."/>
            <person name="Wang S."/>
            <person name="Spiro D."/>
            <person name="Caler E."/>
            <person name="Zhao Q."/>
            <person name="Crabtree J."/>
            <person name="Allen J.E."/>
            <person name="Delcher A.L."/>
            <person name="Guiliano D.B."/>
            <person name="Miranda-Saavedra D."/>
            <person name="Angiuoli S.V."/>
            <person name="Creasy T."/>
            <person name="Amedeo P."/>
            <person name="Haas B."/>
            <person name="El-Sayed N.M."/>
            <person name="Wortman J.R."/>
            <person name="Feldblyum T."/>
            <person name="Tallon L."/>
            <person name="Schatz M."/>
            <person name="Shumway M."/>
            <person name="Koo H."/>
            <person name="Salzberg S.L."/>
            <person name="Schobel S."/>
            <person name="Pertea M."/>
            <person name="Pop M."/>
            <person name="White O."/>
            <person name="Barton G.J."/>
            <person name="Carlow C.K."/>
            <person name="Crawford M.J."/>
            <person name="Daub J."/>
            <person name="Dimmic M.W."/>
            <person name="Estes C.F."/>
            <person name="Foster J.M."/>
            <person name="Ganatra M."/>
            <person name="Gregory W.F."/>
            <person name="Johnson N.M."/>
            <person name="Jin J."/>
            <person name="Komuniecki R."/>
            <person name="Korf I."/>
            <person name="Kumar S."/>
            <person name="Laney S."/>
            <person name="Li B.W."/>
            <person name="Li W."/>
            <person name="Lindblom T.H."/>
            <person name="Lustigman S."/>
            <person name="Ma D."/>
            <person name="Maina C.V."/>
            <person name="Martin D.M."/>
            <person name="McCarter J.P."/>
            <person name="McReynolds L."/>
            <person name="Mitreva M."/>
            <person name="Nutman T.B."/>
            <person name="Parkinson J."/>
            <person name="Peregrin-Alvarez J.M."/>
            <person name="Poole C."/>
            <person name="Ren Q."/>
            <person name="Saunders L."/>
            <person name="Sluder A.E."/>
            <person name="Smith K."/>
            <person name="Stanke M."/>
            <person name="Unnasch T.R."/>
            <person name="Ware J."/>
            <person name="Wei A.D."/>
            <person name="Weil G."/>
            <person name="Williams D.J."/>
            <person name="Zhang Y."/>
            <person name="Williams S.A."/>
            <person name="Fraser-Liggett C."/>
            <person name="Slatko B."/>
            <person name="Blaxter M.L."/>
            <person name="Scott A.L."/>
        </authorList>
    </citation>
    <scope>NUCLEOTIDE SEQUENCE</scope>
    <source>
        <strain evidence="3">FR3</strain>
    </source>
</reference>
<dbReference type="WBParaSite" id="Bm1032.1">
    <property type="protein sequence ID" value="Bm1032.1"/>
    <property type="gene ID" value="WBGene00221293"/>
</dbReference>
<dbReference type="Proteomes" id="UP000006672">
    <property type="component" value="Unassembled WGS sequence"/>
</dbReference>
<gene>
    <name evidence="2" type="primary">Bm1032</name>
    <name evidence="2" type="ORF">BM_BM1032</name>
</gene>
<evidence type="ECO:0000313" key="4">
    <source>
        <dbReference type="WBParaSite" id="Bm1032.1"/>
    </source>
</evidence>
<sequence>MQKRNLRMRSILKAEKEEGTISGNQERGGTLDQSNHQLLYLR</sequence>
<name>A0A4E9FJ08_BRUMA</name>
<dbReference type="EMBL" id="CAAKNF010000194">
    <property type="protein sequence ID" value="VIO96414.1"/>
    <property type="molecule type" value="Genomic_DNA"/>
</dbReference>
<dbReference type="KEGG" id="bmy:BM_BM1032"/>
<keyword evidence="3" id="KW-1185">Reference proteome</keyword>
<reference evidence="4" key="3">
    <citation type="submission" date="2022-04" db="UniProtKB">
        <authorList>
            <consortium name="WormBaseParasite"/>
        </authorList>
    </citation>
    <scope>IDENTIFICATION</scope>
</reference>